<dbReference type="GeneID" id="98122587"/>
<keyword evidence="10 13" id="KW-0496">Mitochondrion</keyword>
<feature type="compositionally biased region" description="Low complexity" evidence="15">
    <location>
        <begin position="199"/>
        <end position="219"/>
    </location>
</feature>
<evidence type="ECO:0000256" key="9">
    <source>
        <dbReference type="ARBA" id="ARBA00023054"/>
    </source>
</evidence>
<reference evidence="16 17" key="1">
    <citation type="journal article" date="2024" name="Commun. Biol.">
        <title>Comparative genomic analysis of thermophilic fungi reveals convergent evolutionary adaptations and gene losses.</title>
        <authorList>
            <person name="Steindorff A.S."/>
            <person name="Aguilar-Pontes M.V."/>
            <person name="Robinson A.J."/>
            <person name="Andreopoulos B."/>
            <person name="LaButti K."/>
            <person name="Kuo A."/>
            <person name="Mondo S."/>
            <person name="Riley R."/>
            <person name="Otillar R."/>
            <person name="Haridas S."/>
            <person name="Lipzen A."/>
            <person name="Grimwood J."/>
            <person name="Schmutz J."/>
            <person name="Clum A."/>
            <person name="Reid I.D."/>
            <person name="Moisan M.C."/>
            <person name="Butler G."/>
            <person name="Nguyen T.T.M."/>
            <person name="Dewar K."/>
            <person name="Conant G."/>
            <person name="Drula E."/>
            <person name="Henrissat B."/>
            <person name="Hansel C."/>
            <person name="Singer S."/>
            <person name="Hutchinson M.I."/>
            <person name="de Vries R.P."/>
            <person name="Natvig D.O."/>
            <person name="Powell A.J."/>
            <person name="Tsang A."/>
            <person name="Grigoriev I.V."/>
        </authorList>
    </citation>
    <scope>NUCLEOTIDE SEQUENCE [LARGE SCALE GENOMIC DNA]</scope>
    <source>
        <strain evidence="16 17">ATCC 22073</strain>
    </source>
</reference>
<evidence type="ECO:0000256" key="2">
    <source>
        <dbReference type="ARBA" id="ARBA00010877"/>
    </source>
</evidence>
<comment type="similarity">
    <text evidence="2 13">Belongs to the MICOS complex subunit Mic60 family.</text>
</comment>
<evidence type="ECO:0000256" key="5">
    <source>
        <dbReference type="ARBA" id="ARBA00022692"/>
    </source>
</evidence>
<evidence type="ECO:0000313" key="16">
    <source>
        <dbReference type="EMBL" id="KAL2270804.1"/>
    </source>
</evidence>
<dbReference type="RefSeq" id="XP_070869528.1">
    <property type="nucleotide sequence ID" value="XM_071007943.1"/>
</dbReference>
<keyword evidence="5 13" id="KW-0812">Transmembrane</keyword>
<evidence type="ECO:0000256" key="11">
    <source>
        <dbReference type="ARBA" id="ARBA00023136"/>
    </source>
</evidence>
<sequence>MLRTSLRSVRAVAPGRQWQVSRRAVLSGQRFYAANTTHPNQPDEPKLPPTTPSTAPIPPPPTPSSTVATKPVPPPPAATARTTATITPPPPRRKKGFFRRLRNYLLTLIFLGAAAFGGGVWYSRINDSFHDFFTEYVPYGEEAVLYLEELDFKKRFPDAAVRATGRRPDAEQVKIPAQSGASWRVADGSEASGRQHSSVQKTAAAKVAAQPKEVPAVAEAKQETAKLPAAESKPKPEDKKPSRAAKKKAEPKPAAENAVVPAAAAAAAAAAPAAAAPAAAPASASASGWRAPEVDEPSRWPPASPIDPLAVPHAADPVVQDLVRMLNDLVAVINHDGAADKYGPAVGKAKAEIGRVGGKIREIKEQAEREAAQQVKQRVDEFDRAANELVARLEGALAAQEQQFRREFEHEMERLRQSYESKAKLVQERERQLAEERLGNQLLEQAVQLQRQFANDIRKHVEEERGARLGRLRELARAVEDLERLTAGWGDVVDANLRAQQLHVAVEAVRASLDDARHPRPFVRELVALKEIASDDPVVGAAIASIPPAAYQRGVSTPAELIDRFRRVAAEVRKAALLPDDAGVASHASSYVLSKVLFRKQGLAAGDDVESILTRTQTLLEEGDLDNAAREMNGLTGWAKTLSRDWLAEVRRVLEVRQALEVIQAEARLQSLRLEQ</sequence>
<dbReference type="EMBL" id="JAZGUE010000001">
    <property type="protein sequence ID" value="KAL2270804.1"/>
    <property type="molecule type" value="Genomic_DNA"/>
</dbReference>
<evidence type="ECO:0000256" key="1">
    <source>
        <dbReference type="ARBA" id="ARBA00004434"/>
    </source>
</evidence>
<dbReference type="PANTHER" id="PTHR15415">
    <property type="entry name" value="MITOFILIN"/>
    <property type="match status" value="1"/>
</dbReference>
<comment type="caution">
    <text evidence="16">The sequence shown here is derived from an EMBL/GenBank/DDBJ whole genome shotgun (WGS) entry which is preliminary data.</text>
</comment>
<protein>
    <recommendedName>
        <fullName evidence="4 13">MICOS complex subunit MIC60</fullName>
    </recommendedName>
    <alternativeName>
        <fullName evidence="13">Mitofilin</fullName>
    </alternativeName>
</protein>
<keyword evidence="7" id="KW-0809">Transit peptide</keyword>
<comment type="subcellular location">
    <subcellularLocation>
        <location evidence="1 13">Mitochondrion inner membrane</location>
        <topology evidence="1 13">Single-pass membrane protein</topology>
    </subcellularLocation>
</comment>
<dbReference type="InterPro" id="IPR019133">
    <property type="entry name" value="MIC60"/>
</dbReference>
<keyword evidence="6 13" id="KW-0999">Mitochondrion inner membrane</keyword>
<organism evidence="16 17">
    <name type="scientific">Remersonia thermophila</name>
    <dbReference type="NCBI Taxonomy" id="72144"/>
    <lineage>
        <taxon>Eukaryota</taxon>
        <taxon>Fungi</taxon>
        <taxon>Dikarya</taxon>
        <taxon>Ascomycota</taxon>
        <taxon>Pezizomycotina</taxon>
        <taxon>Sordariomycetes</taxon>
        <taxon>Sordariomycetidae</taxon>
        <taxon>Sordariales</taxon>
        <taxon>Sordariales incertae sedis</taxon>
        <taxon>Remersonia</taxon>
    </lineage>
</organism>
<keyword evidence="8 13" id="KW-1133">Transmembrane helix</keyword>
<evidence type="ECO:0000256" key="12">
    <source>
        <dbReference type="ARBA" id="ARBA00025571"/>
    </source>
</evidence>
<evidence type="ECO:0000256" key="4">
    <source>
        <dbReference type="ARBA" id="ARBA00018116"/>
    </source>
</evidence>
<dbReference type="Proteomes" id="UP001600064">
    <property type="component" value="Unassembled WGS sequence"/>
</dbReference>
<evidence type="ECO:0000313" key="17">
    <source>
        <dbReference type="Proteomes" id="UP001600064"/>
    </source>
</evidence>
<feature type="compositionally biased region" description="Basic and acidic residues" evidence="15">
    <location>
        <begin position="232"/>
        <end position="253"/>
    </location>
</feature>
<name>A0ABR4DKC1_9PEZI</name>
<evidence type="ECO:0000256" key="8">
    <source>
        <dbReference type="ARBA" id="ARBA00022989"/>
    </source>
</evidence>
<dbReference type="Pfam" id="PF09731">
    <property type="entry name" value="Mitofilin"/>
    <property type="match status" value="1"/>
</dbReference>
<evidence type="ECO:0000256" key="10">
    <source>
        <dbReference type="ARBA" id="ARBA00023128"/>
    </source>
</evidence>
<feature type="coiled-coil region" evidence="14">
    <location>
        <begin position="372"/>
        <end position="436"/>
    </location>
</feature>
<evidence type="ECO:0000256" key="15">
    <source>
        <dbReference type="SAM" id="MobiDB-lite"/>
    </source>
</evidence>
<evidence type="ECO:0000256" key="7">
    <source>
        <dbReference type="ARBA" id="ARBA00022946"/>
    </source>
</evidence>
<feature type="compositionally biased region" description="Pro residues" evidence="15">
    <location>
        <begin position="47"/>
        <end position="63"/>
    </location>
</feature>
<feature type="region of interest" description="Disordered" evidence="15">
    <location>
        <begin position="33"/>
        <end position="94"/>
    </location>
</feature>
<keyword evidence="9 14" id="KW-0175">Coiled coil</keyword>
<evidence type="ECO:0000256" key="13">
    <source>
        <dbReference type="RuleBase" id="RU363000"/>
    </source>
</evidence>
<evidence type="ECO:0000256" key="14">
    <source>
        <dbReference type="SAM" id="Coils"/>
    </source>
</evidence>
<evidence type="ECO:0000256" key="3">
    <source>
        <dbReference type="ARBA" id="ARBA00011875"/>
    </source>
</evidence>
<comment type="function">
    <text evidence="12">Component of the MICOS complex, a large protein complex of the mitochondrial inner membrane that plays crucial roles in the maintenance of crista junctions, inner membrane architecture, and formation of contact sites to the outer membrane. Plays a role in keeping cristae membranes connected to the inner boundary membrane. Also promotes protein import via the mitochondrial intermembrane space assembly (MIA) pathway.</text>
</comment>
<proteinExistence type="inferred from homology"/>
<feature type="transmembrane region" description="Helical" evidence="13">
    <location>
        <begin position="101"/>
        <end position="122"/>
    </location>
</feature>
<gene>
    <name evidence="16" type="ORF">VTJ83DRAFT_175</name>
</gene>
<comment type="subunit">
    <text evidence="3 13">Component of the mitochondrial contact site and cristae organizing system (MICOS) complex.</text>
</comment>
<dbReference type="PANTHER" id="PTHR15415:SF7">
    <property type="entry name" value="MICOS COMPLEX SUBUNIT MIC60"/>
    <property type="match status" value="1"/>
</dbReference>
<feature type="region of interest" description="Disordered" evidence="15">
    <location>
        <begin position="164"/>
        <end position="255"/>
    </location>
</feature>
<keyword evidence="17" id="KW-1185">Reference proteome</keyword>
<evidence type="ECO:0000256" key="6">
    <source>
        <dbReference type="ARBA" id="ARBA00022792"/>
    </source>
</evidence>
<accession>A0ABR4DKC1</accession>
<keyword evidence="11 13" id="KW-0472">Membrane</keyword>